<dbReference type="PANTHER" id="PTHR42110">
    <property type="entry name" value="L-ASPARAGINASE, PUTATIVE (AFU_ORTHOLOGUE AFUA_3G11890)-RELATED"/>
    <property type="match status" value="1"/>
</dbReference>
<dbReference type="Proteomes" id="UP000048965">
    <property type="component" value="Unassembled WGS sequence"/>
</dbReference>
<keyword evidence="3" id="KW-1185">Reference proteome</keyword>
<dbReference type="AlphaFoldDB" id="A0A0P4QZ47"/>
<sequence>MTSPTPISEPTSESATSPDSPAAALSPASSASPASSLSSAVSPVLAEVVRSGFVEGRHRGSLVVLAADGSVDWALGDVTAPVFPRSTNKPMQAAAVLRAGLDLSGERLALAAASHSGEAFHLDLVRTMLAEHGLTADHLQTPADLPLDPEEAEAYLASGRVRDRLTMNCSGKHTAMLAACALNGWPLATYLDEVHPLQQLVAEGVRAASGEDVAHVGTDGCGAPLLSLSLTGLARAFRHFVMAEPGSPERRVADAMRAHPEYVAGTRRPDTWLMQALPGTLSKMGAEAVQALALPDGRALAFKIDDGATRTLGPVLARTLRLMGLDAPVLTRLEDAPLLGGGTRVGEVRASF</sequence>
<gene>
    <name evidence="2" type="ORF">TPA0598_01_00010</name>
</gene>
<reference evidence="3" key="1">
    <citation type="submission" date="2014-09" db="EMBL/GenBank/DDBJ databases">
        <title>Whole genome shotgun sequence of Streptomyces sp. NBRC 110027.</title>
        <authorList>
            <person name="Komaki H."/>
            <person name="Ichikawa N."/>
            <person name="Katano-Makiyama Y."/>
            <person name="Hosoyama A."/>
            <person name="Hashimoto M."/>
            <person name="Uohara A."/>
            <person name="Kitahashi Y."/>
            <person name="Ohji S."/>
            <person name="Kimura A."/>
            <person name="Yamazoe A."/>
            <person name="Igarashi Y."/>
            <person name="Fujita N."/>
        </authorList>
    </citation>
    <scope>NUCLEOTIDE SEQUENCE [LARGE SCALE GENOMIC DNA]</scope>
    <source>
        <strain evidence="3">NBRC 110027</strain>
    </source>
</reference>
<dbReference type="EMBL" id="BBNO01000001">
    <property type="protein sequence ID" value="GAO05633.1"/>
    <property type="molecule type" value="Genomic_DNA"/>
</dbReference>
<dbReference type="InterPro" id="IPR010349">
    <property type="entry name" value="Asparaginase_II"/>
</dbReference>
<name>A0A0P4QZ47_9ACTN</name>
<evidence type="ECO:0000313" key="3">
    <source>
        <dbReference type="Proteomes" id="UP000048965"/>
    </source>
</evidence>
<evidence type="ECO:0000256" key="1">
    <source>
        <dbReference type="SAM" id="MobiDB-lite"/>
    </source>
</evidence>
<feature type="region of interest" description="Disordered" evidence="1">
    <location>
        <begin position="1"/>
        <end position="36"/>
    </location>
</feature>
<dbReference type="OrthoDB" id="9780674at2"/>
<accession>A0A0P4QZ47</accession>
<organism evidence="2 3">
    <name type="scientific">Streptomyces lydicamycinicus</name>
    <dbReference type="NCBI Taxonomy" id="1546107"/>
    <lineage>
        <taxon>Bacteria</taxon>
        <taxon>Bacillati</taxon>
        <taxon>Actinomycetota</taxon>
        <taxon>Actinomycetes</taxon>
        <taxon>Kitasatosporales</taxon>
        <taxon>Streptomycetaceae</taxon>
        <taxon>Streptomyces</taxon>
    </lineage>
</organism>
<evidence type="ECO:0000313" key="2">
    <source>
        <dbReference type="EMBL" id="GAO05633.1"/>
    </source>
</evidence>
<dbReference type="Pfam" id="PF06089">
    <property type="entry name" value="Asparaginase_II"/>
    <property type="match status" value="1"/>
</dbReference>
<dbReference type="RefSeq" id="WP_042146927.1">
    <property type="nucleotide sequence ID" value="NZ_BBNO01000001.1"/>
</dbReference>
<reference evidence="2 3" key="2">
    <citation type="journal article" date="2015" name="Stand. Genomic Sci.">
        <title>Draft genome sequence of marine-derived Streptomyces sp. TP-A0598, a producer of anti-MRSA antibiotic lydicamycins.</title>
        <authorList>
            <person name="Komaki H."/>
            <person name="Ichikawa N."/>
            <person name="Hosoyama A."/>
            <person name="Fujita N."/>
            <person name="Igarashi Y."/>
        </authorList>
    </citation>
    <scope>NUCLEOTIDE SEQUENCE [LARGE SCALE GENOMIC DNA]</scope>
    <source>
        <strain evidence="2 3">NBRC 110027</strain>
    </source>
</reference>
<dbReference type="PANTHER" id="PTHR42110:SF1">
    <property type="entry name" value="L-ASPARAGINASE, PUTATIVE (AFU_ORTHOLOGUE AFUA_3G11890)-RELATED"/>
    <property type="match status" value="1"/>
</dbReference>
<protein>
    <submittedName>
        <fullName evidence="2">Putative L-asparaginase II</fullName>
    </submittedName>
</protein>
<proteinExistence type="predicted"/>
<comment type="caution">
    <text evidence="2">The sequence shown here is derived from an EMBL/GenBank/DDBJ whole genome shotgun (WGS) entry which is preliminary data.</text>
</comment>